<evidence type="ECO:0000259" key="10">
    <source>
        <dbReference type="PROSITE" id="PS50928"/>
    </source>
</evidence>
<evidence type="ECO:0000313" key="12">
    <source>
        <dbReference type="Proteomes" id="UP000396788"/>
    </source>
</evidence>
<feature type="transmembrane region" description="Helical" evidence="9">
    <location>
        <begin position="21"/>
        <end position="42"/>
    </location>
</feature>
<protein>
    <recommendedName>
        <fullName evidence="9">Sulfate transport system permease protein CysT</fullName>
    </recommendedName>
</protein>
<comment type="function">
    <text evidence="8">Part of the ABC transporter complex CysAWTP (TC 3.A.1.6.1) involved in sulfate/thiosulfate import. Probably responsible for the translocation of the substrate across the membrane.</text>
</comment>
<feature type="transmembrane region" description="Helical" evidence="9">
    <location>
        <begin position="217"/>
        <end position="239"/>
    </location>
</feature>
<dbReference type="GO" id="GO:0015419">
    <property type="term" value="F:ABC-type sulfate transporter activity"/>
    <property type="evidence" value="ECO:0007669"/>
    <property type="project" value="UniProtKB-UniRule"/>
</dbReference>
<sequence>MSTALFPLWRKPSALPGFGLTMGYTVAYLSLVVLVPLLMVFFKASSLDWASFVAAVSSPRVLASYRLTFGLSLAAAILNAVFGFVLAWVLVRYRFPGKRFVDALIDLPFALPTSVAGIVLAAIYAPNGWIGRWFAPLDIKIAFTPLGIFVALTFIGLPFVVRTLQPVLEAFEREQEEAAACLGATRWQTLRHVILPAVLPALLTGFALAFARAVGEYGSVIFIAGNIPMVSEITSLLIVTKLEQYDYAGAAALAVVMLVISFVLLLLINTLQWWLQRRHTGRRASGA</sequence>
<dbReference type="Gene3D" id="1.10.3720.10">
    <property type="entry name" value="MetI-like"/>
    <property type="match status" value="1"/>
</dbReference>
<evidence type="ECO:0000256" key="7">
    <source>
        <dbReference type="ARBA" id="ARBA00023136"/>
    </source>
</evidence>
<gene>
    <name evidence="11" type="ORF">PCE31107_03810</name>
</gene>
<evidence type="ECO:0000256" key="3">
    <source>
        <dbReference type="ARBA" id="ARBA00022448"/>
    </source>
</evidence>
<dbReference type="AlphaFoldDB" id="A0A5E4XCZ3"/>
<dbReference type="EMBL" id="CABPRY010000010">
    <property type="protein sequence ID" value="VVE33998.1"/>
    <property type="molecule type" value="Genomic_DNA"/>
</dbReference>
<organism evidence="11 12">
    <name type="scientific">Pandoraea cepalis</name>
    <dbReference type="NCBI Taxonomy" id="2508294"/>
    <lineage>
        <taxon>Bacteria</taxon>
        <taxon>Pseudomonadati</taxon>
        <taxon>Pseudomonadota</taxon>
        <taxon>Betaproteobacteria</taxon>
        <taxon>Burkholderiales</taxon>
        <taxon>Burkholderiaceae</taxon>
        <taxon>Pandoraea</taxon>
    </lineage>
</organism>
<feature type="transmembrane region" description="Helical" evidence="9">
    <location>
        <begin position="67"/>
        <end position="91"/>
    </location>
</feature>
<evidence type="ECO:0000256" key="9">
    <source>
        <dbReference type="RuleBase" id="RU366001"/>
    </source>
</evidence>
<keyword evidence="6 9" id="KW-0764">Sulfate transport</keyword>
<reference evidence="11 12" key="1">
    <citation type="submission" date="2019-08" db="EMBL/GenBank/DDBJ databases">
        <authorList>
            <person name="Peeters C."/>
        </authorList>
    </citation>
    <scope>NUCLEOTIDE SEQUENCE [LARGE SCALE GENOMIC DNA]</scope>
    <source>
        <strain evidence="11 12">LMG 31107</strain>
    </source>
</reference>
<dbReference type="PANTHER" id="PTHR30406:SF8">
    <property type="entry name" value="SULFATE TRANSPORT SYSTEM PERMEASE PROTEIN CYST"/>
    <property type="match status" value="1"/>
</dbReference>
<dbReference type="SUPFAM" id="SSF161098">
    <property type="entry name" value="MetI-like"/>
    <property type="match status" value="1"/>
</dbReference>
<feature type="transmembrane region" description="Helical" evidence="9">
    <location>
        <begin position="251"/>
        <end position="275"/>
    </location>
</feature>
<keyword evidence="3 9" id="KW-0813">Transport</keyword>
<dbReference type="GO" id="GO:0005886">
    <property type="term" value="C:plasma membrane"/>
    <property type="evidence" value="ECO:0007669"/>
    <property type="project" value="UniProtKB-SubCell"/>
</dbReference>
<dbReference type="NCBIfam" id="TIGR00969">
    <property type="entry name" value="3a0106s02"/>
    <property type="match status" value="1"/>
</dbReference>
<dbReference type="Pfam" id="PF00528">
    <property type="entry name" value="BPD_transp_1"/>
    <property type="match status" value="1"/>
</dbReference>
<dbReference type="FunFam" id="1.10.3720.10:FF:000004">
    <property type="entry name" value="Sulfate transport system permease protein CysT"/>
    <property type="match status" value="1"/>
</dbReference>
<evidence type="ECO:0000256" key="4">
    <source>
        <dbReference type="ARBA" id="ARBA00022692"/>
    </source>
</evidence>
<evidence type="ECO:0000256" key="8">
    <source>
        <dbReference type="ARBA" id="ARBA00025323"/>
    </source>
</evidence>
<comment type="function">
    <text evidence="9">Part of the ABC transporter complex (TC 3.A.1.6.1) involved in sulfate/thiosulfate import.</text>
</comment>
<comment type="similarity">
    <text evidence="9">Belongs to the binding-protein-dependent transport system permease family. CysTW subfamily.</text>
</comment>
<keyword evidence="5 9" id="KW-1133">Transmembrane helix</keyword>
<evidence type="ECO:0000256" key="2">
    <source>
        <dbReference type="ARBA" id="ARBA00011779"/>
    </source>
</evidence>
<dbReference type="PANTHER" id="PTHR30406">
    <property type="entry name" value="SULFATE TRANSPORT SYSTEM PERMEASE PROTEIN"/>
    <property type="match status" value="1"/>
</dbReference>
<evidence type="ECO:0000256" key="6">
    <source>
        <dbReference type="ARBA" id="ARBA00023032"/>
    </source>
</evidence>
<keyword evidence="7 9" id="KW-0472">Membrane</keyword>
<evidence type="ECO:0000313" key="11">
    <source>
        <dbReference type="EMBL" id="VVE33998.1"/>
    </source>
</evidence>
<dbReference type="PROSITE" id="PS50928">
    <property type="entry name" value="ABC_TM1"/>
    <property type="match status" value="1"/>
</dbReference>
<dbReference type="InterPro" id="IPR000515">
    <property type="entry name" value="MetI-like"/>
</dbReference>
<name>A0A5E4XCZ3_9BURK</name>
<dbReference type="NCBIfam" id="TIGR02139">
    <property type="entry name" value="permease_CysT"/>
    <property type="match status" value="1"/>
</dbReference>
<feature type="domain" description="ABC transmembrane type-1" evidence="10">
    <location>
        <begin position="65"/>
        <end position="268"/>
    </location>
</feature>
<feature type="transmembrane region" description="Helical" evidence="9">
    <location>
        <begin position="193"/>
        <end position="211"/>
    </location>
</feature>
<proteinExistence type="inferred from homology"/>
<evidence type="ECO:0000256" key="1">
    <source>
        <dbReference type="ARBA" id="ARBA00004651"/>
    </source>
</evidence>
<dbReference type="Proteomes" id="UP000396788">
    <property type="component" value="Unassembled WGS sequence"/>
</dbReference>
<comment type="subunit">
    <text evidence="2">The complex is composed of two ATP-binding proteins (CysA), two transmembrane proteins (CysT and CysW) and a solute-binding protein (CysP).</text>
</comment>
<feature type="transmembrane region" description="Helical" evidence="9">
    <location>
        <begin position="141"/>
        <end position="161"/>
    </location>
</feature>
<dbReference type="InterPro" id="IPR035906">
    <property type="entry name" value="MetI-like_sf"/>
</dbReference>
<dbReference type="RefSeq" id="WP_150610238.1">
    <property type="nucleotide sequence ID" value="NZ_CABPRY010000010.1"/>
</dbReference>
<dbReference type="CDD" id="cd06261">
    <property type="entry name" value="TM_PBP2"/>
    <property type="match status" value="1"/>
</dbReference>
<dbReference type="InterPro" id="IPR005667">
    <property type="entry name" value="Sulph_transpt2"/>
</dbReference>
<feature type="transmembrane region" description="Helical" evidence="9">
    <location>
        <begin position="103"/>
        <end position="125"/>
    </location>
</feature>
<accession>A0A5E4XCZ3</accession>
<evidence type="ECO:0000256" key="5">
    <source>
        <dbReference type="ARBA" id="ARBA00022989"/>
    </source>
</evidence>
<comment type="subcellular location">
    <subcellularLocation>
        <location evidence="1">Cell membrane</location>
        <topology evidence="1">Multi-pass membrane protein</topology>
    </subcellularLocation>
</comment>
<dbReference type="InterPro" id="IPR011865">
    <property type="entry name" value="CysT_permease"/>
</dbReference>
<keyword evidence="4 9" id="KW-0812">Transmembrane</keyword>